<feature type="transmembrane region" description="Helical" evidence="8">
    <location>
        <begin position="460"/>
        <end position="480"/>
    </location>
</feature>
<dbReference type="RefSeq" id="WP_150925987.1">
    <property type="nucleotide sequence ID" value="NZ_CP044232.1"/>
</dbReference>
<evidence type="ECO:0000256" key="4">
    <source>
        <dbReference type="ARBA" id="ARBA00022989"/>
    </source>
</evidence>
<evidence type="ECO:0000256" key="8">
    <source>
        <dbReference type="SAM" id="Phobius"/>
    </source>
</evidence>
<feature type="transmembrane region" description="Helical" evidence="8">
    <location>
        <begin position="6"/>
        <end position="28"/>
    </location>
</feature>
<evidence type="ECO:0000313" key="10">
    <source>
        <dbReference type="EMBL" id="QEW04138.1"/>
    </source>
</evidence>
<feature type="domain" description="Integral membrane bound transporter" evidence="9">
    <location>
        <begin position="818"/>
        <end position="943"/>
    </location>
</feature>
<feature type="compositionally biased region" description="Low complexity" evidence="7">
    <location>
        <begin position="401"/>
        <end position="416"/>
    </location>
</feature>
<gene>
    <name evidence="10" type="ORF">F6J85_14280</name>
</gene>
<evidence type="ECO:0000256" key="7">
    <source>
        <dbReference type="SAM" id="MobiDB-lite"/>
    </source>
</evidence>
<dbReference type="AlphaFoldDB" id="A0A5J6L6P5"/>
<feature type="transmembrane region" description="Helical" evidence="8">
    <location>
        <begin position="63"/>
        <end position="92"/>
    </location>
</feature>
<keyword evidence="2" id="KW-1003">Cell membrane</keyword>
<feature type="region of interest" description="Disordered" evidence="7">
    <location>
        <begin position="389"/>
        <end position="416"/>
    </location>
</feature>
<dbReference type="GO" id="GO:0005886">
    <property type="term" value="C:plasma membrane"/>
    <property type="evidence" value="ECO:0007669"/>
    <property type="project" value="UniProtKB-SubCell"/>
</dbReference>
<keyword evidence="5 8" id="KW-0472">Membrane</keyword>
<dbReference type="Pfam" id="PF13515">
    <property type="entry name" value="FUSC_2"/>
    <property type="match status" value="1"/>
</dbReference>
<keyword evidence="4 8" id="KW-1133">Transmembrane helix</keyword>
<evidence type="ECO:0000256" key="5">
    <source>
        <dbReference type="ARBA" id="ARBA00023136"/>
    </source>
</evidence>
<comment type="similarity">
    <text evidence="6">Belongs to the YccS/YhfK family.</text>
</comment>
<dbReference type="PANTHER" id="PTHR30509">
    <property type="entry name" value="P-HYDROXYBENZOIC ACID EFFLUX PUMP SUBUNIT-RELATED"/>
    <property type="match status" value="1"/>
</dbReference>
<evidence type="ECO:0000259" key="9">
    <source>
        <dbReference type="Pfam" id="PF13515"/>
    </source>
</evidence>
<feature type="transmembrane region" description="Helical" evidence="8">
    <location>
        <begin position="515"/>
        <end position="532"/>
    </location>
</feature>
<accession>A0A5J6L6P5</accession>
<proteinExistence type="inferred from homology"/>
<evidence type="ECO:0000313" key="11">
    <source>
        <dbReference type="Proteomes" id="UP000325516"/>
    </source>
</evidence>
<feature type="transmembrane region" description="Helical" evidence="8">
    <location>
        <begin position="562"/>
        <end position="580"/>
    </location>
</feature>
<evidence type="ECO:0000256" key="2">
    <source>
        <dbReference type="ARBA" id="ARBA00022475"/>
    </source>
</evidence>
<organism evidence="10 11">
    <name type="scientific">Microbacterium lushaniae</name>
    <dbReference type="NCBI Taxonomy" id="2614639"/>
    <lineage>
        <taxon>Bacteria</taxon>
        <taxon>Bacillati</taxon>
        <taxon>Actinomycetota</taxon>
        <taxon>Actinomycetes</taxon>
        <taxon>Micrococcales</taxon>
        <taxon>Microbacteriaceae</taxon>
        <taxon>Microbacterium</taxon>
    </lineage>
</organism>
<protein>
    <recommendedName>
        <fullName evidence="9">Integral membrane bound transporter domain-containing protein</fullName>
    </recommendedName>
</protein>
<evidence type="ECO:0000256" key="6">
    <source>
        <dbReference type="ARBA" id="ARBA00043993"/>
    </source>
</evidence>
<keyword evidence="3 8" id="KW-0812">Transmembrane</keyword>
<feature type="transmembrane region" description="Helical" evidence="8">
    <location>
        <begin position="879"/>
        <end position="895"/>
    </location>
</feature>
<feature type="transmembrane region" description="Helical" evidence="8">
    <location>
        <begin position="145"/>
        <end position="166"/>
    </location>
</feature>
<dbReference type="InterPro" id="IPR049453">
    <property type="entry name" value="Memb_transporter_dom"/>
</dbReference>
<dbReference type="SUPFAM" id="SSF81324">
    <property type="entry name" value="Voltage-gated potassium channels"/>
    <property type="match status" value="1"/>
</dbReference>
<sequence>MTPWDVVWIVVGVVILVATLVDAFLAVLNYDEAGLFVNGVVRTQWIVLRSITRRVRRRWRPVILRQVTGILVLSTILAWVLGIILGFTFIYLGAMGASGNFQISAGVQADFFGALYLSTGQFATVGVDNISPGDVVFDMLTVSEAMINVLVLSFLISFLGSVYGVVQSLRAFSANFFQAGRGIANPTETLEPYFPDGVARGLDGHLGSILDSLSAYSDGLAQNPVAYYFQSGREQFSLPYALYMTSGVTAALRWGLPTGSDPAKEPDLIRLVEAFDDFRVHLLRMRRRTSPATPDPVSPDDFTAAVAVFEGPESNASLDPWVLRFLTVQRRVMTVTQTQGPVDPADAHRRYVQWLPFDFQAQWLLAVISRDLDYQPVFRDVAATPDGIPLDDPRAWRASGPTPSAEPPTSRTPRPSRIGAWVRRRHLLIDPGWVRLTDALRTLAAVVLAVALSLPVSQLLGAEAATGAVFAGLVALFSAPATTGAAASAPRWAMLLTAVPVLVGLTLGALLPKDVLTSSIAIAVVAAAAAWARRFGPKWGGLGQLAFITFFFTTLTGVEPGAVAGAAVASLMGLLADWVVRILPRPSVQRQVDGGIGAVYTRVGMLLDTMIDLVASGRQDTRLLRAVRSERVALERTVGSLNRPLDQFAQTVASPQRAHTLRVRVFDVQLAAENLGTVIPAASRVDVSVPQRARLASDLLALREEVAVVESSEYAARDGGEPRDIEEWPIEARRVSRAASELRSAVERLRRVQVADDKVLEDILHRELPGVDVAEMARSDREAARAAAASAMPPQQPATAGFAPADRQAVQAGLSTALALYLGGLVSSGHEYWAAMPAFQVLSGSDGETRLKAIQRIIATVAGSGVAFGLAILAGHDPLWAFPLLLVGVFFALYVRSISPAAMSFWMTIVLASMYDVLGKLTVETVQVRLLETAIGATVAIVISALILPTRTGTRVLDGMTDLLGRAHELADAAFARVLGRPSPPDRVALGVREREVSRRLTQLETLAQPLLRNPGSQQRTGIDTQLTALRSLLYYERHLGRELAGIDPGVPGSPDWAALAQATDENFDAARAVLAGRLPARVHLPDEFETDAGTAASPRYAGPSCS</sequence>
<reference evidence="11" key="1">
    <citation type="submission" date="2019-09" db="EMBL/GenBank/DDBJ databases">
        <title>Mumia zhuanghuii sp. nov. isolated from the intestinal contents of plateau pika (Ochotona curzoniae) in the Qinghai-Tibet plateau of China.</title>
        <authorList>
            <person name="Tian Z."/>
        </authorList>
    </citation>
    <scope>NUCLEOTIDE SEQUENCE [LARGE SCALE GENOMIC DNA]</scope>
    <source>
        <strain evidence="11">L-031</strain>
    </source>
</reference>
<feature type="transmembrane region" description="Helical" evidence="8">
    <location>
        <begin position="853"/>
        <end position="873"/>
    </location>
</feature>
<dbReference type="KEGG" id="mlz:F6J85_14280"/>
<name>A0A5J6L6P5_9MICO</name>
<feature type="transmembrane region" description="Helical" evidence="8">
    <location>
        <begin position="492"/>
        <end position="509"/>
    </location>
</feature>
<dbReference type="PANTHER" id="PTHR30509:SF9">
    <property type="entry name" value="MULTIDRUG RESISTANCE PROTEIN MDTO"/>
    <property type="match status" value="1"/>
</dbReference>
<feature type="transmembrane region" description="Helical" evidence="8">
    <location>
        <begin position="930"/>
        <end position="948"/>
    </location>
</feature>
<evidence type="ECO:0000256" key="1">
    <source>
        <dbReference type="ARBA" id="ARBA00004651"/>
    </source>
</evidence>
<feature type="transmembrane region" description="Helical" evidence="8">
    <location>
        <begin position="539"/>
        <end position="556"/>
    </location>
</feature>
<comment type="subcellular location">
    <subcellularLocation>
        <location evidence="1">Cell membrane</location>
        <topology evidence="1">Multi-pass membrane protein</topology>
    </subcellularLocation>
</comment>
<dbReference type="EMBL" id="CP044232">
    <property type="protein sequence ID" value="QEW04138.1"/>
    <property type="molecule type" value="Genomic_DNA"/>
</dbReference>
<dbReference type="Proteomes" id="UP000325516">
    <property type="component" value="Chromosome"/>
</dbReference>
<evidence type="ECO:0000256" key="3">
    <source>
        <dbReference type="ARBA" id="ARBA00022692"/>
    </source>
</evidence>
<feature type="transmembrane region" description="Helical" evidence="8">
    <location>
        <begin position="433"/>
        <end position="454"/>
    </location>
</feature>
<keyword evidence="11" id="KW-1185">Reference proteome</keyword>